<dbReference type="Pfam" id="PF00011">
    <property type="entry name" value="HSP20"/>
    <property type="match status" value="1"/>
</dbReference>
<sequence>MQKQEAIMAEAKKETGKKEMQRATPARALSPFEEMERMFESAWMRPWAWKWPGRLAAPFEGRMPSVDVVDRDDEVLVRAELPGVDKKDLDVAMSDNAITIKGTSSREEKEEKGEYYRHEISRGSFSRTVTLPAQIDGEKAKAEFKDGILEIHLPKLERSKRHHLDIE</sequence>
<gene>
    <name evidence="6" type="ORF">SVA_1777</name>
</gene>
<dbReference type="InterPro" id="IPR008978">
    <property type="entry name" value="HSP20-like_chaperone"/>
</dbReference>
<dbReference type="PROSITE" id="PS01031">
    <property type="entry name" value="SHSP"/>
    <property type="match status" value="1"/>
</dbReference>
<dbReference type="InterPro" id="IPR002068">
    <property type="entry name" value="A-crystallin/Hsp20_dom"/>
</dbReference>
<evidence type="ECO:0000256" key="3">
    <source>
        <dbReference type="SAM" id="MobiDB-lite"/>
    </source>
</evidence>
<proteinExistence type="inferred from homology"/>
<feature type="domain" description="SHSP" evidence="4">
    <location>
        <begin position="57"/>
        <end position="167"/>
    </location>
</feature>
<dbReference type="InterPro" id="IPR031107">
    <property type="entry name" value="Small_HSP"/>
</dbReference>
<evidence type="ECO:0000313" key="7">
    <source>
        <dbReference type="Proteomes" id="UP000218899"/>
    </source>
</evidence>
<feature type="compositionally biased region" description="Basic and acidic residues" evidence="3">
    <location>
        <begin position="10"/>
        <end position="21"/>
    </location>
</feature>
<evidence type="ECO:0000256" key="2">
    <source>
        <dbReference type="RuleBase" id="RU003616"/>
    </source>
</evidence>
<dbReference type="KEGG" id="sva:SVA_1777"/>
<dbReference type="EMBL" id="AP014936">
    <property type="protein sequence ID" value="BAU48331.1"/>
    <property type="molecule type" value="Genomic_DNA"/>
</dbReference>
<organism evidence="6 7">
    <name type="scientific">Sulfurifustis variabilis</name>
    <dbReference type="NCBI Taxonomy" id="1675686"/>
    <lineage>
        <taxon>Bacteria</taxon>
        <taxon>Pseudomonadati</taxon>
        <taxon>Pseudomonadota</taxon>
        <taxon>Gammaproteobacteria</taxon>
        <taxon>Acidiferrobacterales</taxon>
        <taxon>Acidiferrobacteraceae</taxon>
        <taxon>Sulfurifustis</taxon>
    </lineage>
</organism>
<protein>
    <submittedName>
        <fullName evidence="6">Heat shock protein Hsp20</fullName>
    </submittedName>
</protein>
<comment type="similarity">
    <text evidence="1 2">Belongs to the small heat shock protein (HSP20) family.</text>
</comment>
<feature type="region of interest" description="Disordered" evidence="3">
    <location>
        <begin position="1"/>
        <end position="28"/>
    </location>
</feature>
<dbReference type="Proteomes" id="UP000218899">
    <property type="component" value="Chromosome"/>
</dbReference>
<keyword evidence="6" id="KW-0346">Stress response</keyword>
<dbReference type="PROSITE" id="PS51203">
    <property type="entry name" value="CS"/>
    <property type="match status" value="1"/>
</dbReference>
<dbReference type="SUPFAM" id="SSF49764">
    <property type="entry name" value="HSP20-like chaperones"/>
    <property type="match status" value="1"/>
</dbReference>
<name>A0A1B4VBT2_9GAMM</name>
<accession>A0A1B4VBT2</accession>
<feature type="domain" description="CS" evidence="5">
    <location>
        <begin position="61"/>
        <end position="165"/>
    </location>
</feature>
<dbReference type="Gene3D" id="2.60.40.790">
    <property type="match status" value="1"/>
</dbReference>
<dbReference type="AlphaFoldDB" id="A0A1B4VBT2"/>
<dbReference type="PANTHER" id="PTHR11527">
    <property type="entry name" value="HEAT-SHOCK PROTEIN 20 FAMILY MEMBER"/>
    <property type="match status" value="1"/>
</dbReference>
<evidence type="ECO:0000256" key="1">
    <source>
        <dbReference type="PROSITE-ProRule" id="PRU00285"/>
    </source>
</evidence>
<dbReference type="CDD" id="cd06464">
    <property type="entry name" value="ACD_sHsps-like"/>
    <property type="match status" value="1"/>
</dbReference>
<dbReference type="InterPro" id="IPR007052">
    <property type="entry name" value="CS_dom"/>
</dbReference>
<evidence type="ECO:0000313" key="6">
    <source>
        <dbReference type="EMBL" id="BAU48331.1"/>
    </source>
</evidence>
<reference evidence="6 7" key="1">
    <citation type="submission" date="2015-08" db="EMBL/GenBank/DDBJ databases">
        <title>Complete genome sequence of Sulfurifustis variabilis.</title>
        <authorList>
            <person name="Miura A."/>
            <person name="Kojima H."/>
            <person name="Fukui M."/>
        </authorList>
    </citation>
    <scope>NUCLEOTIDE SEQUENCE [LARGE SCALE GENOMIC DNA]</scope>
    <source>
        <strain evidence="7">skN76</strain>
    </source>
</reference>
<evidence type="ECO:0000259" key="4">
    <source>
        <dbReference type="PROSITE" id="PS01031"/>
    </source>
</evidence>
<keyword evidence="7" id="KW-1185">Reference proteome</keyword>
<evidence type="ECO:0000259" key="5">
    <source>
        <dbReference type="PROSITE" id="PS51203"/>
    </source>
</evidence>